<protein>
    <submittedName>
        <fullName evidence="2">Filamentous hemagglutinin family N-terminal domain protein</fullName>
    </submittedName>
</protein>
<dbReference type="KEGG" id="oac:Oscil6304_3930"/>
<organism evidence="2 3">
    <name type="scientific">Oscillatoria acuminata PCC 6304</name>
    <dbReference type="NCBI Taxonomy" id="56110"/>
    <lineage>
        <taxon>Bacteria</taxon>
        <taxon>Bacillati</taxon>
        <taxon>Cyanobacteriota</taxon>
        <taxon>Cyanophyceae</taxon>
        <taxon>Oscillatoriophycideae</taxon>
        <taxon>Oscillatoriales</taxon>
        <taxon>Oscillatoriaceae</taxon>
        <taxon>Oscillatoria</taxon>
    </lineage>
</organism>
<dbReference type="InterPro" id="IPR011050">
    <property type="entry name" value="Pectin_lyase_fold/virulence"/>
</dbReference>
<dbReference type="eggNOG" id="COG4995">
    <property type="taxonomic scope" value="Bacteria"/>
</dbReference>
<accession>K9TN74</accession>
<keyword evidence="3" id="KW-1185">Reference proteome</keyword>
<dbReference type="Pfam" id="PF05860">
    <property type="entry name" value="TPS"/>
    <property type="match status" value="1"/>
</dbReference>
<dbReference type="STRING" id="56110.Oscil6304_3930"/>
<dbReference type="InterPro" id="IPR024983">
    <property type="entry name" value="CHAT_dom"/>
</dbReference>
<dbReference type="SMART" id="SM00912">
    <property type="entry name" value="Haemagg_act"/>
    <property type="match status" value="1"/>
</dbReference>
<dbReference type="Pfam" id="PF12770">
    <property type="entry name" value="CHAT"/>
    <property type="match status" value="1"/>
</dbReference>
<proteinExistence type="predicted"/>
<feature type="domain" description="Filamentous haemagglutinin FhaB/tRNA nuclease CdiA-like TPS" evidence="1">
    <location>
        <begin position="34"/>
        <end position="148"/>
    </location>
</feature>
<dbReference type="SUPFAM" id="SSF51126">
    <property type="entry name" value="Pectin lyase-like"/>
    <property type="match status" value="1"/>
</dbReference>
<evidence type="ECO:0000259" key="1">
    <source>
        <dbReference type="SMART" id="SM00912"/>
    </source>
</evidence>
<dbReference type="InParanoid" id="K9TN74"/>
<dbReference type="PATRIC" id="fig|56110.3.peg.4737"/>
<dbReference type="NCBIfam" id="TIGR01901">
    <property type="entry name" value="adhes_NPXG"/>
    <property type="match status" value="1"/>
</dbReference>
<sequence length="2253" mass="230391">MKIKLQTLHLWVIIATLLASFLRSQPAISQVVTPAHDGTGTQVTPEGNHFHIQGGQLSKDGANLFHSFQHFGLTPGQIANFLSNPEIRNILGRVVGGDPSFINGLIQVSGGNSNLFLVNPAGILFGLNASLNLPGDFLATTATGIGLGDDQWLNVLGENQWAMLVGEPQHFSFAGLQPGAVANLGHLTLQPGSNLTLLGGTVLNAGTLSVPGGTITLAAVPGESVVSLSQTGHLLTLSIEREAFAGTANSSHALPMTPLSLPELLTGGMASHATGVEVQADGTIALTGSGPKITPETGTTIASGTLDVSNHRSEIPSTQSITLVGDRIAVLDAQLDASGITGGGTLRIGGEERGRGAIANATHSFISGESLITADALSSGNGGRVVIWADDTTAFYGTIQARGGSHSGSNGGTVEVSGKQQLIFRGNIDLTAPNGNVGTLLLDPENIIIVSGNGGTQDHEITDGTIQFGEAGDTFTLSEVALEGISENASVILEATNDITLQPLEDNRLDFTPGTGGLTFKADADGDGIGSFSMSEGDTIFTNGRNITIEAAEIQVGGINTASDNRNSGDINLTAQFDIRLTGGLTANAVGIYNGGNITLTSHAGAVDTQANFLSSWTEEGNAGSVTLQGFENILTGQINAESKGSGIGGNITLESATGTINTQRGDIFSQSNLGDAGDVSFTAYGDITTQSIVSNSDGEGSLGNGGNITLTSIAGAVDTTAGFITSWTEEGNAGLVTLAAFGDIQTGMIDSKAAGGGNGGNITLTSTAGEIIARPTAQPTGEQPQDFGLYSRSVLGDSGDVSLTAYGNIITSNIYADSDGEGSLGNGGNIILTSETGAVDTTTGYLSSWGGGDAGSVTLQAFGDILTGVIDSKAAGGGNGGNITLTSITGAINTAPNGAATLEENQGIGLYSFSSFGNSGQVSLTAPGNITTGNIWSDSREGTQGNGGNITLTSTTGAIDTRAGYLSSWAGGNAGSVTLQAFGPILTGIIDSYAQGSGTGGDITLASTTGAIDTSSAFWFDSSSEQGNAGNIIFNAPGDISVSSIRSFSGGSGRGGDITLESYTGKIEISAELDSSSATGSGGTIRIAALGDILTGYVSSYSGGDASGIGGNIEITSTTGAIDTTWGWIGGIRKTREQDQTLTEAAIASTDDVTDPDIANTFADPSTIANIDAYAARGTGGNVTLTAAQGIVTRDISAYGGQNSGSVSLETRSGDIQTGVIFSVSEQGNGGNIRLNADNGNITTSHLNTYVNQGGTGGQINVTSGGTFNIGAATINSFSTAGIAGDVRINANGDIILGGDRNRSAVRSQGEQQGGNLSITSNTGEILSWFGSLDSYSPAGNAGNVNLLAQSDIYTNGVLSQGQTQGGDINLTSTEGVTATNWGPLQSFSEQGIAGDVSVVAPGAITTGAILSQGLQQGGNITLTSREGLIDTSRGELRSLSDQGSAGHVSIQSEGTLTTGSIFSQGDRAGGDINLISNSVNSIEVQGELETLSNRGMAGNVYLYSPGNIRTTSILSQGLMRGGNITITSTEGAIFNRGDLNSYSEQGTAGKIILDASGEISTHAIASYGWIESGDVQLTSQNLGITTGNITTLADNGPTGNIIITAPGFAGDIFTGNLSAIGTAAGSIINTAGGNLVSGDQTISSSGDNTGEIINTVEGDATIGDQTITAGGDNTGSITNTIDGDATIGDQTITAGGDNTGSITNTIGGDATIGDQTISAGGDNTGNITNTIGGDATIGDQTITAGGDNTGSITNTIGGDATIGIQDINAEGDNFGKIVNTIEGEGTITAQGTSAGGINLGEIINNAEALTVIQTSQTPSQTLELNQDTAAKISQNLTAIQGNVIGTSGSQAIALLEQNRTQEYEDYFGRDLSSQAVSPASVRDALSAIARQTGNRSAVIYINALADELELLVFTPEGEPIRKTVPNLPRQDVIDLAIQFRQILTNPRYQGSPVYLKSAQQLYQWLIAPVASELEALEINTLLFSLDEGLRSLPLAALHDGEQFLVEHYSLALIPSMGLIDTQYQSLQGSRVLAMGASEFTELSALPAVPVELEAIAGQLWQGEEFLNEQFTLENLRTQRSQHPYRIIHLATHAEFQPGPLTNSYIQLWNEQLDLEGLRSLGWNDLPVELLVLSACRTAVGDRHAELGFAGLAIQSGVKSALASLWYVSDEGTLALMTEFYSHLGQSTIKAEALREAQIAMLRGEVQIEAGELRGSGTRGSVTLPPLLAKNKTVNLSHPYFWSSFTLIGNPW</sequence>
<dbReference type="Proteomes" id="UP000010367">
    <property type="component" value="Chromosome"/>
</dbReference>
<dbReference type="EMBL" id="CP003607">
    <property type="protein sequence ID" value="AFY83474.1"/>
    <property type="molecule type" value="Genomic_DNA"/>
</dbReference>
<dbReference type="eggNOG" id="COG3210">
    <property type="taxonomic scope" value="Bacteria"/>
</dbReference>
<dbReference type="InterPro" id="IPR012334">
    <property type="entry name" value="Pectin_lyas_fold"/>
</dbReference>
<reference evidence="2 3" key="1">
    <citation type="submission" date="2012-06" db="EMBL/GenBank/DDBJ databases">
        <title>Finished chromosome of genome of Oscillatoria acuminata PCC 6304.</title>
        <authorList>
            <consortium name="US DOE Joint Genome Institute"/>
            <person name="Gugger M."/>
            <person name="Coursin T."/>
            <person name="Rippka R."/>
            <person name="Tandeau De Marsac N."/>
            <person name="Huntemann M."/>
            <person name="Wei C.-L."/>
            <person name="Han J."/>
            <person name="Detter J.C."/>
            <person name="Han C."/>
            <person name="Tapia R."/>
            <person name="Davenport K."/>
            <person name="Daligault H."/>
            <person name="Erkkila T."/>
            <person name="Gu W."/>
            <person name="Munk A.C.C."/>
            <person name="Teshima H."/>
            <person name="Xu Y."/>
            <person name="Chain P."/>
            <person name="Chen A."/>
            <person name="Krypides N."/>
            <person name="Mavromatis K."/>
            <person name="Markowitz V."/>
            <person name="Szeto E."/>
            <person name="Ivanova N."/>
            <person name="Mikhailova N."/>
            <person name="Ovchinnikova G."/>
            <person name="Pagani I."/>
            <person name="Pati A."/>
            <person name="Goodwin L."/>
            <person name="Peters L."/>
            <person name="Pitluck S."/>
            <person name="Woyke T."/>
            <person name="Kerfeld C."/>
        </authorList>
    </citation>
    <scope>NUCLEOTIDE SEQUENCE [LARGE SCALE GENOMIC DNA]</scope>
    <source>
        <strain evidence="2 3">PCC 6304</strain>
    </source>
</reference>
<name>K9TN74_9CYAN</name>
<dbReference type="Gene3D" id="2.160.20.10">
    <property type="entry name" value="Single-stranded right-handed beta-helix, Pectin lyase-like"/>
    <property type="match status" value="2"/>
</dbReference>
<dbReference type="HOGENOM" id="CLU_001178_0_0_3"/>
<evidence type="ECO:0000313" key="2">
    <source>
        <dbReference type="EMBL" id="AFY83474.1"/>
    </source>
</evidence>
<gene>
    <name evidence="2" type="ORF">Oscil6304_3930</name>
</gene>
<evidence type="ECO:0000313" key="3">
    <source>
        <dbReference type="Proteomes" id="UP000010367"/>
    </source>
</evidence>
<dbReference type="InterPro" id="IPR008638">
    <property type="entry name" value="FhaB/CdiA-like_TPS"/>
</dbReference>